<sequence length="98" mass="10822">MNLDDVKKLTQKTLSAQLAAYGFDDVIVSAGKDHDEDDALFMTAKYKSGSALPSGDVLNRTLAILRRELQKAGEERFPYLTHSPEGEETGYDDEDAPE</sequence>
<dbReference type="EMBL" id="CP000463">
    <property type="protein sequence ID" value="ABJ04454.1"/>
    <property type="molecule type" value="Genomic_DNA"/>
</dbReference>
<evidence type="ECO:0000256" key="1">
    <source>
        <dbReference type="SAM" id="MobiDB-lite"/>
    </source>
</evidence>
<evidence type="ECO:0000313" key="2">
    <source>
        <dbReference type="EMBL" id="ABJ04454.1"/>
    </source>
</evidence>
<dbReference type="HOGENOM" id="CLU_2331829_0_0_5"/>
<dbReference type="OrthoDB" id="7998953at2"/>
<feature type="compositionally biased region" description="Acidic residues" evidence="1">
    <location>
        <begin position="86"/>
        <end position="98"/>
    </location>
</feature>
<proteinExistence type="predicted"/>
<dbReference type="KEGG" id="rpe:RPE_0495"/>
<reference evidence="2" key="1">
    <citation type="submission" date="2006-09" db="EMBL/GenBank/DDBJ databases">
        <title>Complete sequence of Rhodopseudomonas palustris BisA53.</title>
        <authorList>
            <consortium name="US DOE Joint Genome Institute"/>
            <person name="Copeland A."/>
            <person name="Lucas S."/>
            <person name="Lapidus A."/>
            <person name="Barry K."/>
            <person name="Detter J.C."/>
            <person name="Glavina del Rio T."/>
            <person name="Hammon N."/>
            <person name="Israni S."/>
            <person name="Dalin E."/>
            <person name="Tice H."/>
            <person name="Pitluck S."/>
            <person name="Chain P."/>
            <person name="Malfatti S."/>
            <person name="Shin M."/>
            <person name="Vergez L."/>
            <person name="Schmutz J."/>
            <person name="Larimer F."/>
            <person name="Land M."/>
            <person name="Hauser L."/>
            <person name="Pelletier D.A."/>
            <person name="Kyrpides N."/>
            <person name="Kim E."/>
            <person name="Harwood C.S."/>
            <person name="Oda Y."/>
            <person name="Richardson P."/>
        </authorList>
    </citation>
    <scope>NUCLEOTIDE SEQUENCE [LARGE SCALE GENOMIC DNA]</scope>
    <source>
        <strain evidence="2">BisA53</strain>
    </source>
</reference>
<dbReference type="AlphaFoldDB" id="Q07UD0"/>
<feature type="region of interest" description="Disordered" evidence="1">
    <location>
        <begin position="74"/>
        <end position="98"/>
    </location>
</feature>
<accession>Q07UD0</accession>
<dbReference type="STRING" id="316055.RPE_0495"/>
<protein>
    <submittedName>
        <fullName evidence="2">Uncharacterized protein</fullName>
    </submittedName>
</protein>
<gene>
    <name evidence="2" type="ordered locus">RPE_0495</name>
</gene>
<organism evidence="2">
    <name type="scientific">Rhodopseudomonas palustris (strain BisA53)</name>
    <dbReference type="NCBI Taxonomy" id="316055"/>
    <lineage>
        <taxon>Bacteria</taxon>
        <taxon>Pseudomonadati</taxon>
        <taxon>Pseudomonadota</taxon>
        <taxon>Alphaproteobacteria</taxon>
        <taxon>Hyphomicrobiales</taxon>
        <taxon>Nitrobacteraceae</taxon>
        <taxon>Rhodopseudomonas</taxon>
    </lineage>
</organism>
<name>Q07UD0_RHOP5</name>